<dbReference type="EMBL" id="JAGTUU010000005">
    <property type="protein sequence ID" value="MBS0125081.1"/>
    <property type="molecule type" value="Genomic_DNA"/>
</dbReference>
<name>A0A8J7WGV0_9RHOB</name>
<dbReference type="Proteomes" id="UP000681356">
    <property type="component" value="Unassembled WGS sequence"/>
</dbReference>
<evidence type="ECO:0000256" key="2">
    <source>
        <dbReference type="SAM" id="Phobius"/>
    </source>
</evidence>
<evidence type="ECO:0000313" key="4">
    <source>
        <dbReference type="Proteomes" id="UP000681356"/>
    </source>
</evidence>
<keyword evidence="2" id="KW-0472">Membrane</keyword>
<feature type="transmembrane region" description="Helical" evidence="2">
    <location>
        <begin position="6"/>
        <end position="24"/>
    </location>
</feature>
<sequence>MSKVVAVLNVIAWSGFWAFGFIALSADPSAPGQMTIAVVMAALGAAMGLWAWFWIVRHSERTGYASKSRSRPRFDADTELDRDLAG</sequence>
<gene>
    <name evidence="3" type="ORF">KB874_13385</name>
</gene>
<comment type="caution">
    <text evidence="3">The sequence shown here is derived from an EMBL/GenBank/DDBJ whole genome shotgun (WGS) entry which is preliminary data.</text>
</comment>
<proteinExistence type="predicted"/>
<feature type="region of interest" description="Disordered" evidence="1">
    <location>
        <begin position="63"/>
        <end position="86"/>
    </location>
</feature>
<accession>A0A8J7WGV0</accession>
<evidence type="ECO:0000313" key="3">
    <source>
        <dbReference type="EMBL" id="MBS0125081.1"/>
    </source>
</evidence>
<keyword evidence="2" id="KW-0812">Transmembrane</keyword>
<keyword evidence="2" id="KW-1133">Transmembrane helix</keyword>
<feature type="compositionally biased region" description="Basic and acidic residues" evidence="1">
    <location>
        <begin position="72"/>
        <end position="86"/>
    </location>
</feature>
<dbReference type="AlphaFoldDB" id="A0A8J7WGV0"/>
<organism evidence="3 4">
    <name type="scientific">Thetidibacter halocola</name>
    <dbReference type="NCBI Taxonomy" id="2827239"/>
    <lineage>
        <taxon>Bacteria</taxon>
        <taxon>Pseudomonadati</taxon>
        <taxon>Pseudomonadota</taxon>
        <taxon>Alphaproteobacteria</taxon>
        <taxon>Rhodobacterales</taxon>
        <taxon>Roseobacteraceae</taxon>
        <taxon>Thetidibacter</taxon>
    </lineage>
</organism>
<protein>
    <submittedName>
        <fullName evidence="3">Uncharacterized protein</fullName>
    </submittedName>
</protein>
<keyword evidence="4" id="KW-1185">Reference proteome</keyword>
<reference evidence="3" key="1">
    <citation type="submission" date="2021-04" db="EMBL/GenBank/DDBJ databases">
        <authorList>
            <person name="Yoon J."/>
        </authorList>
    </citation>
    <scope>NUCLEOTIDE SEQUENCE</scope>
    <source>
        <strain evidence="3">KMU-90</strain>
    </source>
</reference>
<dbReference type="RefSeq" id="WP_212537046.1">
    <property type="nucleotide sequence ID" value="NZ_JAGTUU010000005.1"/>
</dbReference>
<evidence type="ECO:0000256" key="1">
    <source>
        <dbReference type="SAM" id="MobiDB-lite"/>
    </source>
</evidence>
<feature type="transmembrane region" description="Helical" evidence="2">
    <location>
        <begin position="36"/>
        <end position="55"/>
    </location>
</feature>